<evidence type="ECO:0000256" key="3">
    <source>
        <dbReference type="ARBA" id="ARBA00022475"/>
    </source>
</evidence>
<protein>
    <submittedName>
        <fullName evidence="9">ABC transporter permease</fullName>
    </submittedName>
</protein>
<dbReference type="Pfam" id="PF02653">
    <property type="entry name" value="BPD_transp_2"/>
    <property type="match status" value="1"/>
</dbReference>
<dbReference type="AlphaFoldDB" id="A0A7X3LTR3"/>
<keyword evidence="10" id="KW-1185">Reference proteome</keyword>
<dbReference type="GO" id="GO:0005886">
    <property type="term" value="C:plasma membrane"/>
    <property type="evidence" value="ECO:0007669"/>
    <property type="project" value="UniProtKB-SubCell"/>
</dbReference>
<feature type="transmembrane region" description="Helical" evidence="8">
    <location>
        <begin position="226"/>
        <end position="249"/>
    </location>
</feature>
<feature type="transmembrane region" description="Helical" evidence="8">
    <location>
        <begin position="261"/>
        <end position="294"/>
    </location>
</feature>
<proteinExistence type="predicted"/>
<name>A0A7X3LTR3_9HYPH</name>
<dbReference type="Proteomes" id="UP000433101">
    <property type="component" value="Unassembled WGS sequence"/>
</dbReference>
<evidence type="ECO:0000256" key="2">
    <source>
        <dbReference type="ARBA" id="ARBA00022448"/>
    </source>
</evidence>
<feature type="transmembrane region" description="Helical" evidence="8">
    <location>
        <begin position="136"/>
        <end position="154"/>
    </location>
</feature>
<evidence type="ECO:0000256" key="8">
    <source>
        <dbReference type="SAM" id="Phobius"/>
    </source>
</evidence>
<gene>
    <name evidence="9" type="ORF">GR183_08415</name>
</gene>
<keyword evidence="6 8" id="KW-1133">Transmembrane helix</keyword>
<dbReference type="EMBL" id="WUMV01000003">
    <property type="protein sequence ID" value="MXN64929.1"/>
    <property type="molecule type" value="Genomic_DNA"/>
</dbReference>
<dbReference type="RefSeq" id="WP_160775165.1">
    <property type="nucleotide sequence ID" value="NZ_WUMV01000003.1"/>
</dbReference>
<evidence type="ECO:0000256" key="7">
    <source>
        <dbReference type="ARBA" id="ARBA00023136"/>
    </source>
</evidence>
<keyword evidence="3" id="KW-1003">Cell membrane</keyword>
<evidence type="ECO:0000256" key="1">
    <source>
        <dbReference type="ARBA" id="ARBA00004651"/>
    </source>
</evidence>
<keyword evidence="5 8" id="KW-0812">Transmembrane</keyword>
<evidence type="ECO:0000313" key="10">
    <source>
        <dbReference type="Proteomes" id="UP000433101"/>
    </source>
</evidence>
<keyword evidence="7 8" id="KW-0472">Membrane</keyword>
<evidence type="ECO:0000256" key="6">
    <source>
        <dbReference type="ARBA" id="ARBA00022989"/>
    </source>
</evidence>
<reference evidence="9 10" key="1">
    <citation type="submission" date="2019-12" db="EMBL/GenBank/DDBJ databases">
        <authorList>
            <person name="Li M."/>
        </authorList>
    </citation>
    <scope>NUCLEOTIDE SEQUENCE [LARGE SCALE GENOMIC DNA]</scope>
    <source>
        <strain evidence="9 10">GBMRC 2046</strain>
    </source>
</reference>
<dbReference type="GO" id="GO:0022857">
    <property type="term" value="F:transmembrane transporter activity"/>
    <property type="evidence" value="ECO:0007669"/>
    <property type="project" value="InterPro"/>
</dbReference>
<comment type="subcellular location">
    <subcellularLocation>
        <location evidence="1">Cell membrane</location>
        <topology evidence="1">Multi-pass membrane protein</topology>
    </subcellularLocation>
</comment>
<dbReference type="PANTHER" id="PTHR32196">
    <property type="entry name" value="ABC TRANSPORTER PERMEASE PROTEIN YPHD-RELATED-RELATED"/>
    <property type="match status" value="1"/>
</dbReference>
<feature type="transmembrane region" description="Helical" evidence="8">
    <location>
        <begin position="300"/>
        <end position="322"/>
    </location>
</feature>
<dbReference type="PANTHER" id="PTHR32196:SF21">
    <property type="entry name" value="ABC TRANSPORTER PERMEASE PROTEIN YPHD-RELATED"/>
    <property type="match status" value="1"/>
</dbReference>
<evidence type="ECO:0000256" key="5">
    <source>
        <dbReference type="ARBA" id="ARBA00022692"/>
    </source>
</evidence>
<keyword evidence="2" id="KW-0813">Transport</keyword>
<evidence type="ECO:0000313" key="9">
    <source>
        <dbReference type="EMBL" id="MXN64929.1"/>
    </source>
</evidence>
<dbReference type="InterPro" id="IPR001851">
    <property type="entry name" value="ABC_transp_permease"/>
</dbReference>
<comment type="caution">
    <text evidence="9">The sequence shown here is derived from an EMBL/GenBank/DDBJ whole genome shotgun (WGS) entry which is preliminary data.</text>
</comment>
<organism evidence="9 10">
    <name type="scientific">Stappia sediminis</name>
    <dbReference type="NCBI Taxonomy" id="2692190"/>
    <lineage>
        <taxon>Bacteria</taxon>
        <taxon>Pseudomonadati</taxon>
        <taxon>Pseudomonadota</taxon>
        <taxon>Alphaproteobacteria</taxon>
        <taxon>Hyphomicrobiales</taxon>
        <taxon>Stappiaceae</taxon>
        <taxon>Stappia</taxon>
    </lineage>
</organism>
<evidence type="ECO:0000256" key="4">
    <source>
        <dbReference type="ARBA" id="ARBA00022519"/>
    </source>
</evidence>
<feature type="transmembrane region" description="Helical" evidence="8">
    <location>
        <begin position="175"/>
        <end position="196"/>
    </location>
</feature>
<keyword evidence="4" id="KW-0997">Cell inner membrane</keyword>
<feature type="transmembrane region" description="Helical" evidence="8">
    <location>
        <begin position="20"/>
        <end position="40"/>
    </location>
</feature>
<feature type="transmembrane region" description="Helical" evidence="8">
    <location>
        <begin position="52"/>
        <end position="71"/>
    </location>
</feature>
<dbReference type="CDD" id="cd06579">
    <property type="entry name" value="TM_PBP1_transp_AraH_like"/>
    <property type="match status" value="1"/>
</dbReference>
<feature type="transmembrane region" description="Helical" evidence="8">
    <location>
        <begin position="111"/>
        <end position="130"/>
    </location>
</feature>
<sequence length="336" mass="35763">MADITATQDGSGANRFLHWIIHHPIWAFVVIVFIFFSVMNEHFFALGNFKNILIQASTLGLIALGMTLVMINGNIDLSVGAVVALAASLTVDIMGWPMFEGWGNWQILPGVLAGLAAGVLLGALNGFIVWKTGVDAFIVTLGAMLGVRGLVFVYTEEQSFFAMNFAYSDFGASSLVGLPTLALIFLVFTALVHILLSRTVHGSNTYAVGDNREAAVNAGIRVGPHMMINFMIVGFFAALAGITLSTQMGASTPNLGTNFELWVITAVVLGGTKLTGGAGSIIGTFGGVLAIQILRNGMNLMQVPAFWVLVILGSILIGVLFLDKQLNRKGAEELRL</sequence>
<feature type="transmembrane region" description="Helical" evidence="8">
    <location>
        <begin position="77"/>
        <end position="99"/>
    </location>
</feature>
<accession>A0A7X3LTR3</accession>